<proteinExistence type="predicted"/>
<dbReference type="Proteomes" id="UP000694888">
    <property type="component" value="Unplaced"/>
</dbReference>
<keyword evidence="2" id="KW-1185">Reference proteome</keyword>
<feature type="region of interest" description="Disordered" evidence="1">
    <location>
        <begin position="74"/>
        <end position="99"/>
    </location>
</feature>
<evidence type="ECO:0000256" key="1">
    <source>
        <dbReference type="SAM" id="MobiDB-lite"/>
    </source>
</evidence>
<gene>
    <name evidence="3" type="primary">LOC106012021</name>
</gene>
<organism evidence="2 3">
    <name type="scientific">Aplysia californica</name>
    <name type="common">California sea hare</name>
    <dbReference type="NCBI Taxonomy" id="6500"/>
    <lineage>
        <taxon>Eukaryota</taxon>
        <taxon>Metazoa</taxon>
        <taxon>Spiralia</taxon>
        <taxon>Lophotrochozoa</taxon>
        <taxon>Mollusca</taxon>
        <taxon>Gastropoda</taxon>
        <taxon>Heterobranchia</taxon>
        <taxon>Euthyneura</taxon>
        <taxon>Tectipleura</taxon>
        <taxon>Aplysiida</taxon>
        <taxon>Aplysioidea</taxon>
        <taxon>Aplysiidae</taxon>
        <taxon>Aplysia</taxon>
    </lineage>
</organism>
<evidence type="ECO:0000313" key="3">
    <source>
        <dbReference type="RefSeq" id="XP_012939078.1"/>
    </source>
</evidence>
<dbReference type="GeneID" id="106012021"/>
<reference evidence="3" key="1">
    <citation type="submission" date="2025-08" db="UniProtKB">
        <authorList>
            <consortium name="RefSeq"/>
        </authorList>
    </citation>
    <scope>IDENTIFICATION</scope>
</reference>
<sequence length="274" mass="31304">MANAGGISVTDSAVYKVIRTHRNSHSRKAHQGQSRHSFCDNEGTRWAFLQRLLAIEEAHDQKKKMAAYSIEQTWREDKSRFRKQDSVESPLPPIDPGSRWIHDQVLDDDSPEDCDGTEHHDDLTYKLPSLETTNRELEPHRAHSSSDNYDTQFPRIQTDKGLTGSVSNASSMLQISVKAQSFSELSPQVDELDRGSSARLKRKRPLRLPPILLPKVYTIAQRPLQCREFLTPTKIRGPITDSEWEELKDCRYIRHALPRFSLQVSSSNVSSFHS</sequence>
<accession>A0ABM1A1S7</accession>
<name>A0ABM1A1S7_APLCA</name>
<dbReference type="RefSeq" id="XP_012939078.1">
    <property type="nucleotide sequence ID" value="XM_013083624.2"/>
</dbReference>
<protein>
    <submittedName>
        <fullName evidence="3">Uncharacterized protein LOC106012021</fullName>
    </submittedName>
</protein>
<feature type="compositionally biased region" description="Basic and acidic residues" evidence="1">
    <location>
        <begin position="74"/>
        <end position="86"/>
    </location>
</feature>
<evidence type="ECO:0000313" key="2">
    <source>
        <dbReference type="Proteomes" id="UP000694888"/>
    </source>
</evidence>